<protein>
    <submittedName>
        <fullName evidence="2">Uncharacterized protein</fullName>
    </submittedName>
</protein>
<dbReference type="InParanoid" id="E9DZP9"/>
<dbReference type="eggNOG" id="ENOG502RJIP">
    <property type="taxonomic scope" value="Eukaryota"/>
</dbReference>
<evidence type="ECO:0000313" key="3">
    <source>
        <dbReference type="Proteomes" id="UP000002499"/>
    </source>
</evidence>
<feature type="compositionally biased region" description="Polar residues" evidence="1">
    <location>
        <begin position="402"/>
        <end position="414"/>
    </location>
</feature>
<feature type="compositionally biased region" description="Polar residues" evidence="1">
    <location>
        <begin position="514"/>
        <end position="526"/>
    </location>
</feature>
<feature type="compositionally biased region" description="Basic residues" evidence="1">
    <location>
        <begin position="479"/>
        <end position="492"/>
    </location>
</feature>
<feature type="compositionally biased region" description="Low complexity" evidence="1">
    <location>
        <begin position="10"/>
        <end position="28"/>
    </location>
</feature>
<feature type="compositionally biased region" description="Polar residues" evidence="1">
    <location>
        <begin position="581"/>
        <end position="605"/>
    </location>
</feature>
<feature type="region of interest" description="Disordered" evidence="1">
    <location>
        <begin position="571"/>
        <end position="651"/>
    </location>
</feature>
<proteinExistence type="predicted"/>
<dbReference type="OMA" id="QSMTRKK"/>
<feature type="region of interest" description="Disordered" evidence="1">
    <location>
        <begin position="366"/>
        <end position="431"/>
    </location>
</feature>
<feature type="compositionally biased region" description="Low complexity" evidence="1">
    <location>
        <begin position="69"/>
        <end position="96"/>
    </location>
</feature>
<feature type="compositionally biased region" description="Pro residues" evidence="1">
    <location>
        <begin position="58"/>
        <end position="68"/>
    </location>
</feature>
<keyword evidence="3" id="KW-1185">Reference proteome</keyword>
<dbReference type="AlphaFoldDB" id="E9DZP9"/>
<evidence type="ECO:0000313" key="2">
    <source>
        <dbReference type="EMBL" id="EFY90981.1"/>
    </source>
</evidence>
<feature type="compositionally biased region" description="Polar residues" evidence="1">
    <location>
        <begin position="36"/>
        <end position="56"/>
    </location>
</feature>
<feature type="compositionally biased region" description="Low complexity" evidence="1">
    <location>
        <begin position="374"/>
        <end position="384"/>
    </location>
</feature>
<sequence>MADHAGQKMTGSASPVVVSSASSTSNGPLPSPGASRRNSPSDQNATQPDPPMSTQLAHPPPAPTPNAPTAPTAPAAPATPLIPATPASSGAAAAPGQHSNAAAQMYPSVQTVQSQMPSLTLAQTHLAPINGFALPSMQPQQVQRQGAVFPSPRVNETQLCNSSQYVALAHLIQRTEPQVLRQVIRDYHEACLLGSEYHLAFIFNTAIHKAQRSTLTQMIAEFGPRLVQASKRQLLSHFTADDLDELADEIMSKASPNFLDRALARRLETIRARSLVNALAKAERLGYDVKDVVEERKDGTEHVIPYLKTMDRVGKEICTHCGCNFNSWGALSHHMKTQVCGKYTEKDASVLIPALRKFYAEHVSAGASGATREPQSTPSSTQDQSRIRPAQLSSPAARFKAVNSSTAATMTPRTASAAGKNSDPYAHLSPEDRKRLEAELAHTESHYGALLRRAMLLPQPEQDEETTKIKNCFNTKQSTTRRKYGVKLRERRTKAEIEAERERLITAPPEENLAQRQEASASQNGSVPAGKKSRINERGDSAPTSQPAISSPADDSPRKRVRLADMGGLGASAATAEHIDPTTTTAQDHSTPQPQSAKESTSNVAKATPDAPVAATGACNDPMQLDDSTDTEDTDSDSEEEDGDIPAVLTE</sequence>
<reference evidence="2 3" key="1">
    <citation type="journal article" date="2011" name="PLoS Genet.">
        <title>Genome sequencing and comparative transcriptomics of the model entomopathogenic fungi Metarhizium anisopliae and M. acridum.</title>
        <authorList>
            <person name="Gao Q."/>
            <person name="Jin K."/>
            <person name="Ying S.H."/>
            <person name="Zhang Y."/>
            <person name="Xiao G."/>
            <person name="Shang Y."/>
            <person name="Duan Z."/>
            <person name="Hu X."/>
            <person name="Xie X.Q."/>
            <person name="Zhou G."/>
            <person name="Peng G."/>
            <person name="Luo Z."/>
            <person name="Huang W."/>
            <person name="Wang B."/>
            <person name="Fang W."/>
            <person name="Wang S."/>
            <person name="Zhong Y."/>
            <person name="Ma L.J."/>
            <person name="St Leger R.J."/>
            <person name="Zhao G.P."/>
            <person name="Pei Y."/>
            <person name="Feng M.G."/>
            <person name="Xia Y."/>
            <person name="Wang C."/>
        </authorList>
    </citation>
    <scope>NUCLEOTIDE SEQUENCE [LARGE SCALE GENOMIC DNA]</scope>
    <source>
        <strain evidence="2 3">CQMa 102</strain>
    </source>
</reference>
<accession>E9DZP9</accession>
<feature type="region of interest" description="Disordered" evidence="1">
    <location>
        <begin position="1"/>
        <end position="99"/>
    </location>
</feature>
<dbReference type="EMBL" id="GL698486">
    <property type="protein sequence ID" value="EFY90981.1"/>
    <property type="molecule type" value="Genomic_DNA"/>
</dbReference>
<dbReference type="HOGENOM" id="CLU_016098_0_0_1"/>
<feature type="compositionally biased region" description="Acidic residues" evidence="1">
    <location>
        <begin position="627"/>
        <end position="644"/>
    </location>
</feature>
<organism evidence="3">
    <name type="scientific">Metarhizium acridum (strain CQMa 102)</name>
    <dbReference type="NCBI Taxonomy" id="655827"/>
    <lineage>
        <taxon>Eukaryota</taxon>
        <taxon>Fungi</taxon>
        <taxon>Dikarya</taxon>
        <taxon>Ascomycota</taxon>
        <taxon>Pezizomycotina</taxon>
        <taxon>Sordariomycetes</taxon>
        <taxon>Hypocreomycetidae</taxon>
        <taxon>Hypocreales</taxon>
        <taxon>Clavicipitaceae</taxon>
        <taxon>Metarhizium</taxon>
    </lineage>
</organism>
<gene>
    <name evidence="2" type="ORF">MAC_03097</name>
</gene>
<dbReference type="Proteomes" id="UP000002499">
    <property type="component" value="Unassembled WGS sequence"/>
</dbReference>
<evidence type="ECO:0000256" key="1">
    <source>
        <dbReference type="SAM" id="MobiDB-lite"/>
    </source>
</evidence>
<name>E9DZP9_METAQ</name>
<feature type="region of interest" description="Disordered" evidence="1">
    <location>
        <begin position="461"/>
        <end position="559"/>
    </location>
</feature>
<dbReference type="OrthoDB" id="37886at2759"/>
<feature type="compositionally biased region" description="Basic and acidic residues" evidence="1">
    <location>
        <begin position="493"/>
        <end position="504"/>
    </location>
</feature>